<evidence type="ECO:0000256" key="11">
    <source>
        <dbReference type="ARBA" id="ARBA00022737"/>
    </source>
</evidence>
<dbReference type="EC" id="5.2.1.8" evidence="17"/>
<dbReference type="InterPro" id="IPR042091">
    <property type="entry name" value="Ska2_N"/>
</dbReference>
<feature type="non-terminal residue" evidence="19">
    <location>
        <position position="1"/>
    </location>
</feature>
<dbReference type="GO" id="GO:0006120">
    <property type="term" value="P:mitochondrial electron transport, NADH to ubiquinone"/>
    <property type="evidence" value="ECO:0007669"/>
    <property type="project" value="InterPro"/>
</dbReference>
<dbReference type="SUPFAM" id="SSF52540">
    <property type="entry name" value="P-loop containing nucleoside triphosphate hydrolases"/>
    <property type="match status" value="1"/>
</dbReference>
<comment type="function">
    <text evidence="2">Accessory subunit of the mitochondrial membrane respiratory chain NADH dehydrogenase (Complex I), that is believed not to be involved in catalysis. Complex I functions in the transfer of electrons from NADH to the respiratory chain. The immediate electron acceptor for the enzyme is believed to be ubiquinone.</text>
</comment>
<evidence type="ECO:0000256" key="6">
    <source>
        <dbReference type="ARBA" id="ARBA00011514"/>
    </source>
</evidence>
<keyword evidence="12" id="KW-0802">TPR repeat</keyword>
<dbReference type="InterPro" id="IPR042282">
    <property type="entry name" value="FKBP6/shu"/>
</dbReference>
<dbReference type="FunFam" id="3.40.50.300:FF:000837">
    <property type="entry name" value="NADH dehydrogenase [ubiquinone] 1 alpha subcomplex subunit 10, mitochondrial"/>
    <property type="match status" value="1"/>
</dbReference>
<dbReference type="Proteomes" id="UP000886611">
    <property type="component" value="Unassembled WGS sequence"/>
</dbReference>
<dbReference type="EMBL" id="JAATIS010005477">
    <property type="protein sequence ID" value="KAG2459173.1"/>
    <property type="molecule type" value="Genomic_DNA"/>
</dbReference>
<dbReference type="InterPro" id="IPR011990">
    <property type="entry name" value="TPR-like_helical_dom_sf"/>
</dbReference>
<keyword evidence="17" id="KW-0413">Isomerase</keyword>
<comment type="similarity">
    <text evidence="5">Belongs to the FKBP6 family.</text>
</comment>
<keyword evidence="16" id="KW-0496">Mitochondrion</keyword>
<dbReference type="Pfam" id="PF00254">
    <property type="entry name" value="FKBP_C"/>
    <property type="match status" value="1"/>
</dbReference>
<dbReference type="GO" id="GO:0051879">
    <property type="term" value="F:Hsp90 protein binding"/>
    <property type="evidence" value="ECO:0007669"/>
    <property type="project" value="TreeGrafter"/>
</dbReference>
<dbReference type="GO" id="GO:0007283">
    <property type="term" value="P:spermatogenesis"/>
    <property type="evidence" value="ECO:0007669"/>
    <property type="project" value="TreeGrafter"/>
</dbReference>
<comment type="subunit">
    <text evidence="6">Complex I is composed of 45 different subunits. This a component of the hydrophobic protein fraction.</text>
</comment>
<evidence type="ECO:0000256" key="7">
    <source>
        <dbReference type="ARBA" id="ARBA00022448"/>
    </source>
</evidence>
<dbReference type="Gene3D" id="6.10.250.1380">
    <property type="match status" value="1"/>
</dbReference>
<evidence type="ECO:0000256" key="9">
    <source>
        <dbReference type="ARBA" id="ARBA00022630"/>
    </source>
</evidence>
<protein>
    <recommendedName>
        <fullName evidence="17">peptidylprolyl isomerase</fullName>
        <ecNumber evidence="17">5.2.1.8</ecNumber>
    </recommendedName>
</protein>
<keyword evidence="17" id="KW-0697">Rotamase</keyword>
<keyword evidence="15" id="KW-0249">Electron transport</keyword>
<dbReference type="GO" id="GO:0003755">
    <property type="term" value="F:peptidyl-prolyl cis-trans isomerase activity"/>
    <property type="evidence" value="ECO:0007669"/>
    <property type="project" value="UniProtKB-KW"/>
</dbReference>
<dbReference type="GO" id="GO:0034587">
    <property type="term" value="P:piRNA processing"/>
    <property type="evidence" value="ECO:0007669"/>
    <property type="project" value="TreeGrafter"/>
</dbReference>
<dbReference type="PANTHER" id="PTHR46674:SF1">
    <property type="entry name" value="INACTIVE PEPTIDYL-PROLYL CIS-TRANS ISOMERASE FKBP6"/>
    <property type="match status" value="1"/>
</dbReference>
<dbReference type="Gene3D" id="3.40.50.300">
    <property type="entry name" value="P-loop containing nucleotide triphosphate hydrolases"/>
    <property type="match status" value="1"/>
</dbReference>
<evidence type="ECO:0000256" key="4">
    <source>
        <dbReference type="ARBA" id="ARBA00008606"/>
    </source>
</evidence>
<comment type="cofactor">
    <cofactor evidence="1">
        <name>FAD</name>
        <dbReference type="ChEBI" id="CHEBI:57692"/>
    </cofactor>
</comment>
<dbReference type="CDD" id="cd02030">
    <property type="entry name" value="NDUO42"/>
    <property type="match status" value="1"/>
</dbReference>
<keyword evidence="10" id="KW-0679">Respiratory chain</keyword>
<evidence type="ECO:0000256" key="5">
    <source>
        <dbReference type="ARBA" id="ARBA00009648"/>
    </source>
</evidence>
<keyword evidence="11" id="KW-0677">Repeat</keyword>
<dbReference type="InterPro" id="IPR001179">
    <property type="entry name" value="PPIase_FKBP_dom"/>
</dbReference>
<accession>A0A8X7X0I7</accession>
<evidence type="ECO:0000256" key="12">
    <source>
        <dbReference type="ARBA" id="ARBA00022803"/>
    </source>
</evidence>
<proteinExistence type="inferred from homology"/>
<reference evidence="19 20" key="1">
    <citation type="journal article" date="2021" name="Cell">
        <title>Tracing the genetic footprints of vertebrate landing in non-teleost ray-finned fishes.</title>
        <authorList>
            <person name="Bi X."/>
            <person name="Wang K."/>
            <person name="Yang L."/>
            <person name="Pan H."/>
            <person name="Jiang H."/>
            <person name="Wei Q."/>
            <person name="Fang M."/>
            <person name="Yu H."/>
            <person name="Zhu C."/>
            <person name="Cai Y."/>
            <person name="He Y."/>
            <person name="Gan X."/>
            <person name="Zeng H."/>
            <person name="Yu D."/>
            <person name="Zhu Y."/>
            <person name="Jiang H."/>
            <person name="Qiu Q."/>
            <person name="Yang H."/>
            <person name="Zhang Y.E."/>
            <person name="Wang W."/>
            <person name="Zhu M."/>
            <person name="He S."/>
            <person name="Zhang G."/>
        </authorList>
    </citation>
    <scope>NUCLEOTIDE SEQUENCE [LARGE SCALE GENOMIC DNA]</scope>
    <source>
        <strain evidence="19">Bchr_013</strain>
    </source>
</reference>
<keyword evidence="20" id="KW-1185">Reference proteome</keyword>
<keyword evidence="7" id="KW-0813">Transport</keyword>
<dbReference type="Pfam" id="PF16740">
    <property type="entry name" value="SKA2"/>
    <property type="match status" value="1"/>
</dbReference>
<dbReference type="GO" id="GO:0005759">
    <property type="term" value="C:mitochondrial matrix"/>
    <property type="evidence" value="ECO:0007669"/>
    <property type="project" value="UniProtKB-SubCell"/>
</dbReference>
<evidence type="ECO:0000256" key="13">
    <source>
        <dbReference type="ARBA" id="ARBA00022827"/>
    </source>
</evidence>
<dbReference type="Gene3D" id="3.10.50.40">
    <property type="match status" value="1"/>
</dbReference>
<name>A0A8X7X0I7_POLSE</name>
<evidence type="ECO:0000313" key="20">
    <source>
        <dbReference type="Proteomes" id="UP000886611"/>
    </source>
</evidence>
<evidence type="ECO:0000256" key="1">
    <source>
        <dbReference type="ARBA" id="ARBA00001974"/>
    </source>
</evidence>
<feature type="domain" description="PPIase FKBP-type" evidence="18">
    <location>
        <begin position="719"/>
        <end position="800"/>
    </location>
</feature>
<organism evidence="19 20">
    <name type="scientific">Polypterus senegalus</name>
    <name type="common">Senegal bichir</name>
    <dbReference type="NCBI Taxonomy" id="55291"/>
    <lineage>
        <taxon>Eukaryota</taxon>
        <taxon>Metazoa</taxon>
        <taxon>Chordata</taxon>
        <taxon>Craniata</taxon>
        <taxon>Vertebrata</taxon>
        <taxon>Euteleostomi</taxon>
        <taxon>Actinopterygii</taxon>
        <taxon>Polypteriformes</taxon>
        <taxon>Polypteridae</taxon>
        <taxon>Polypterus</taxon>
    </lineage>
</organism>
<gene>
    <name evidence="19" type="primary">Ndufa10</name>
    <name evidence="19" type="ORF">GTO96_0019531</name>
</gene>
<evidence type="ECO:0000256" key="14">
    <source>
        <dbReference type="ARBA" id="ARBA00022946"/>
    </source>
</evidence>
<dbReference type="SUPFAM" id="SSF54534">
    <property type="entry name" value="FKBP-like"/>
    <property type="match status" value="1"/>
</dbReference>
<dbReference type="InterPro" id="IPR046357">
    <property type="entry name" value="PPIase_dom_sf"/>
</dbReference>
<dbReference type="PROSITE" id="PS50059">
    <property type="entry name" value="FKBP_PPIASE"/>
    <property type="match status" value="1"/>
</dbReference>
<evidence type="ECO:0000256" key="17">
    <source>
        <dbReference type="PROSITE-ProRule" id="PRU00277"/>
    </source>
</evidence>
<comment type="subcellular location">
    <subcellularLocation>
        <location evidence="3">Mitochondrion matrix</location>
    </subcellularLocation>
</comment>
<comment type="caution">
    <text evidence="19">The sequence shown here is derived from an EMBL/GenBank/DDBJ whole genome shotgun (WGS) entry which is preliminary data.</text>
</comment>
<dbReference type="PANTHER" id="PTHR46674">
    <property type="entry name" value="INACTIVE PEPTIDYL-PROLYL CIS-TRANS ISOMERASE FKBP6"/>
    <property type="match status" value="1"/>
</dbReference>
<keyword evidence="13" id="KW-0274">FAD</keyword>
<keyword evidence="9" id="KW-0285">Flavoprotein</keyword>
<dbReference type="InterPro" id="IPR027417">
    <property type="entry name" value="P-loop_NTPase"/>
</dbReference>
<evidence type="ECO:0000256" key="15">
    <source>
        <dbReference type="ARBA" id="ARBA00022982"/>
    </source>
</evidence>
<dbReference type="Pfam" id="PF01712">
    <property type="entry name" value="dNK"/>
    <property type="match status" value="1"/>
</dbReference>
<keyword evidence="14" id="KW-0809">Transit peptide</keyword>
<dbReference type="InterPro" id="IPR031314">
    <property type="entry name" value="DNK_dom"/>
</dbReference>
<dbReference type="InterPro" id="IPR015828">
    <property type="entry name" value="NDUFA10"/>
</dbReference>
<evidence type="ECO:0000256" key="16">
    <source>
        <dbReference type="ARBA" id="ARBA00023128"/>
    </source>
</evidence>
<evidence type="ECO:0000313" key="19">
    <source>
        <dbReference type="EMBL" id="KAG2459173.1"/>
    </source>
</evidence>
<dbReference type="Gene3D" id="1.25.40.10">
    <property type="entry name" value="Tetratricopeptide repeat domain"/>
    <property type="match status" value="1"/>
</dbReference>
<dbReference type="AlphaFoldDB" id="A0A8X7X0I7"/>
<comment type="catalytic activity">
    <reaction evidence="17">
        <text>[protein]-peptidylproline (omega=180) = [protein]-peptidylproline (omega=0)</text>
        <dbReference type="Rhea" id="RHEA:16237"/>
        <dbReference type="Rhea" id="RHEA-COMP:10747"/>
        <dbReference type="Rhea" id="RHEA-COMP:10748"/>
        <dbReference type="ChEBI" id="CHEBI:83833"/>
        <dbReference type="ChEBI" id="CHEBI:83834"/>
        <dbReference type="EC" id="5.2.1.8"/>
    </reaction>
</comment>
<evidence type="ECO:0000256" key="8">
    <source>
        <dbReference type="ARBA" id="ARBA00022553"/>
    </source>
</evidence>
<evidence type="ECO:0000256" key="3">
    <source>
        <dbReference type="ARBA" id="ARBA00004305"/>
    </source>
</evidence>
<feature type="non-terminal residue" evidence="19">
    <location>
        <position position="936"/>
    </location>
</feature>
<evidence type="ECO:0000259" key="18">
    <source>
        <dbReference type="PROSITE" id="PS50059"/>
    </source>
</evidence>
<evidence type="ECO:0000256" key="10">
    <source>
        <dbReference type="ARBA" id="ARBA00022660"/>
    </source>
</evidence>
<dbReference type="SUPFAM" id="SSF48452">
    <property type="entry name" value="TPR-like"/>
    <property type="match status" value="1"/>
</dbReference>
<comment type="similarity">
    <text evidence="4">Belongs to the complex I NDUFA10 subunit family.</text>
</comment>
<evidence type="ECO:0000256" key="2">
    <source>
        <dbReference type="ARBA" id="ARBA00003195"/>
    </source>
</evidence>
<sequence length="936" mass="106245">MTRRGARRDGRGSEPCLDHVGLPSGLLWGPRVKGMEALPCRGPWSPPGGAPMPWDLFPALPPHQEVLGKTLEDTRELPGEQPALPPRWGVARGGMPEHLGLIRSCIKGPSPSFEAGVGWKKDEARGVVEAAEKKALWPGLSDCFGARFHLSSQRNLQYGWLAYILGERTTPRFKEYSKIITVDGNLASGKGMLAQKLAEKLGMLYMPEPDIYYWNKKTGGNEHLNLKFTGNCSLEKFYKDPKCLDGNSYRLQSWMYAIRLLQYSDALEHLITTGQGVILERSPYSDMVFLEAMLKEGYIRKQCVDHYHEIKGISICEFLPPHVAIYIDVPVEEVQTKLKQTGKPYLQNVSSTYLKAIEDSYKKSFLPTISETSEVLVYNAHQSQDIERVTEDIEFLKFEKGPWLEQDDISFHHLRMLVENKERVTDLICIPKFLPEITIGAHEYDEAYYAYRSFQKAEADLQYVEKKLESDFMVMLPENATAEENPVKLLEKLSAVKSRHKALCAQMQEIALEQKNSISAMQSHLNTAIHILQKLEQSTSVEIPPLTEQEKQAAVHLKCDALLSGSTDTLLVCGNTVYWIWAIVVSGIKIQETQKSTVEPEFEPIREEALRSVPRSIRSSIQISELNTFYRQLYEHFRATENSPHLEPVPVIQLIRHNVPPDIKSAPDMAVQYVTKRMEKSPYQRLACQMQDISGDGGVLKKLLKDGTGEMVPRNASVSGFLEYSDQPFTTNVNMKKPRMMKLGEDITLLGLQIALLSMKQGEFSRFLFHPKYAYGELGCPPVIPPSATLLFEVHLLEFLDSAEVDEFFDLSQDEQQNVPFSKMLKVIDVQRLFGNNLFKNKNYEDAKYRYKQAVTVLMDHKICCELERHKADRRKLLLFLNLSVTYLRLICPAKALHYGKMALTIDAHNAKALFRCGQVQNKLQNCGKSQIEVCS</sequence>
<keyword evidence="8" id="KW-0597">Phosphoprotein</keyword>